<gene>
    <name evidence="2" type="ORF">GCM10023165_01800</name>
</gene>
<evidence type="ECO:0008006" key="4">
    <source>
        <dbReference type="Google" id="ProtNLM"/>
    </source>
</evidence>
<reference evidence="3" key="1">
    <citation type="journal article" date="2019" name="Int. J. Syst. Evol. Microbiol.">
        <title>The Global Catalogue of Microorganisms (GCM) 10K type strain sequencing project: providing services to taxonomists for standard genome sequencing and annotation.</title>
        <authorList>
            <consortium name="The Broad Institute Genomics Platform"/>
            <consortium name="The Broad Institute Genome Sequencing Center for Infectious Disease"/>
            <person name="Wu L."/>
            <person name="Ma J."/>
        </authorList>
    </citation>
    <scope>NUCLEOTIDE SEQUENCE [LARGE SCALE GENOMIC DNA]</scope>
    <source>
        <strain evidence="3">JCM 17804</strain>
    </source>
</reference>
<evidence type="ECO:0000313" key="2">
    <source>
        <dbReference type="EMBL" id="GAA4329067.1"/>
    </source>
</evidence>
<sequence length="121" mass="13398">MAASARRLARCPALVGLLMAGAACQAMSIRELRLLEANEKDGKLYANYYLVGVVEGLREASEAEQRAGRKPPFCVNGRRLEPSMARTLYQTELSRNADSYEADMPVQLVVFAALRNSYRCP</sequence>
<keyword evidence="1" id="KW-0732">Signal</keyword>
<dbReference type="Proteomes" id="UP001500975">
    <property type="component" value="Unassembled WGS sequence"/>
</dbReference>
<proteinExistence type="predicted"/>
<accession>A0ABP8GRY5</accession>
<dbReference type="RefSeq" id="WP_345535265.1">
    <property type="nucleotide sequence ID" value="NZ_BAABGJ010000001.1"/>
</dbReference>
<dbReference type="PROSITE" id="PS51257">
    <property type="entry name" value="PROKAR_LIPOPROTEIN"/>
    <property type="match status" value="1"/>
</dbReference>
<feature type="signal peptide" evidence="1">
    <location>
        <begin position="1"/>
        <end position="22"/>
    </location>
</feature>
<keyword evidence="3" id="KW-1185">Reference proteome</keyword>
<organism evidence="2 3">
    <name type="scientific">Variovorax defluvii</name>
    <dbReference type="NCBI Taxonomy" id="913761"/>
    <lineage>
        <taxon>Bacteria</taxon>
        <taxon>Pseudomonadati</taxon>
        <taxon>Pseudomonadota</taxon>
        <taxon>Betaproteobacteria</taxon>
        <taxon>Burkholderiales</taxon>
        <taxon>Comamonadaceae</taxon>
        <taxon>Variovorax</taxon>
    </lineage>
</organism>
<evidence type="ECO:0000256" key="1">
    <source>
        <dbReference type="SAM" id="SignalP"/>
    </source>
</evidence>
<protein>
    <recommendedName>
        <fullName evidence="4">Rap1a immunity protein domain-containing protein</fullName>
    </recommendedName>
</protein>
<name>A0ABP8GRY5_9BURK</name>
<evidence type="ECO:0000313" key="3">
    <source>
        <dbReference type="Proteomes" id="UP001500975"/>
    </source>
</evidence>
<comment type="caution">
    <text evidence="2">The sequence shown here is derived from an EMBL/GenBank/DDBJ whole genome shotgun (WGS) entry which is preliminary data.</text>
</comment>
<dbReference type="EMBL" id="BAABGJ010000001">
    <property type="protein sequence ID" value="GAA4329067.1"/>
    <property type="molecule type" value="Genomic_DNA"/>
</dbReference>
<feature type="chain" id="PRO_5047084139" description="Rap1a immunity protein domain-containing protein" evidence="1">
    <location>
        <begin position="23"/>
        <end position="121"/>
    </location>
</feature>